<evidence type="ECO:0000259" key="1">
    <source>
        <dbReference type="Pfam" id="PF04326"/>
    </source>
</evidence>
<dbReference type="PANTHER" id="PTHR30595">
    <property type="entry name" value="GLPR-RELATED TRANSCRIPTIONAL REPRESSOR"/>
    <property type="match status" value="1"/>
</dbReference>
<dbReference type="STRING" id="1317125.SAMN05444128_2626"/>
<feature type="domain" description="Schlafen AlbA-2" evidence="1">
    <location>
        <begin position="25"/>
        <end position="150"/>
    </location>
</feature>
<dbReference type="EMBL" id="FTPP01000002">
    <property type="protein sequence ID" value="SIT91579.1"/>
    <property type="molecule type" value="Genomic_DNA"/>
</dbReference>
<dbReference type="InterPro" id="IPR007421">
    <property type="entry name" value="Schlafen_AlbA_2_dom"/>
</dbReference>
<evidence type="ECO:0000313" key="2">
    <source>
        <dbReference type="EMBL" id="SIT91579.1"/>
    </source>
</evidence>
<keyword evidence="2" id="KW-0238">DNA-binding</keyword>
<evidence type="ECO:0000313" key="3">
    <source>
        <dbReference type="Proteomes" id="UP000187181"/>
    </source>
</evidence>
<organism evidence="2 3">
    <name type="scientific">Pontibacter indicus</name>
    <dbReference type="NCBI Taxonomy" id="1317125"/>
    <lineage>
        <taxon>Bacteria</taxon>
        <taxon>Pseudomonadati</taxon>
        <taxon>Bacteroidota</taxon>
        <taxon>Cytophagia</taxon>
        <taxon>Cytophagales</taxon>
        <taxon>Hymenobacteraceae</taxon>
        <taxon>Pontibacter</taxon>
    </lineage>
</organism>
<gene>
    <name evidence="2" type="ORF">SAMN05444128_2626</name>
</gene>
<dbReference type="AlphaFoldDB" id="A0A1R3XJ62"/>
<sequence length="311" mass="35632">MISILDKDIITEDDLQSLITLGVEESINLDFKAAGSIDITDKKKAEIAKDVSAFANSAGGMIIYGINEVNHKASSFSPIDGNTYTKEWLEQIIQTRIQRKIENLKIIPVRIDNDIHKSIYVIKIPESSSAPHMTSDKKFYKRYNFESVQMEEYEIRNLYNRKDKTELVIHNILSSPKIKFETNDENESIAYLDLKFQVKNISKAIEKDYKLIVQLNFRDYSVKFRVNSNYNHNQPDANSGSISFHGLSPIFPDEVLTIGEFELGVKTPITTEFTEQKKLHMLIHDSCGTGEMIIPLADLYDNIINLEQTNW</sequence>
<reference evidence="3" key="1">
    <citation type="submission" date="2017-01" db="EMBL/GenBank/DDBJ databases">
        <authorList>
            <person name="Varghese N."/>
            <person name="Submissions S."/>
        </authorList>
    </citation>
    <scope>NUCLEOTIDE SEQUENCE [LARGE SCALE GENOMIC DNA]</scope>
    <source>
        <strain evidence="3">LP100</strain>
    </source>
</reference>
<dbReference type="Proteomes" id="UP000187181">
    <property type="component" value="Unassembled WGS sequence"/>
</dbReference>
<name>A0A1R3XJ62_9BACT</name>
<dbReference type="Gene3D" id="3.30.950.30">
    <property type="entry name" value="Schlafen, AAA domain"/>
    <property type="match status" value="1"/>
</dbReference>
<keyword evidence="3" id="KW-1185">Reference proteome</keyword>
<proteinExistence type="predicted"/>
<dbReference type="Pfam" id="PF04326">
    <property type="entry name" value="SLFN_AlbA_2"/>
    <property type="match status" value="1"/>
</dbReference>
<protein>
    <submittedName>
        <fullName evidence="2">Putative DNA-binding domain-containing protein</fullName>
    </submittedName>
</protein>
<dbReference type="OrthoDB" id="9768354at2"/>
<accession>A0A1R3XJ62</accession>
<dbReference type="RefSeq" id="WP_076669447.1">
    <property type="nucleotide sequence ID" value="NZ_FTPP01000002.1"/>
</dbReference>
<dbReference type="InterPro" id="IPR038461">
    <property type="entry name" value="Schlafen_AlbA_2_dom_sf"/>
</dbReference>
<dbReference type="GO" id="GO:0003677">
    <property type="term" value="F:DNA binding"/>
    <property type="evidence" value="ECO:0007669"/>
    <property type="project" value="UniProtKB-KW"/>
</dbReference>
<dbReference type="PANTHER" id="PTHR30595:SF6">
    <property type="entry name" value="SCHLAFEN ALBA-2 DOMAIN-CONTAINING PROTEIN"/>
    <property type="match status" value="1"/>
</dbReference>